<evidence type="ECO:0000256" key="8">
    <source>
        <dbReference type="SAM" id="SignalP"/>
    </source>
</evidence>
<evidence type="ECO:0000256" key="2">
    <source>
        <dbReference type="ARBA" id="ARBA00022692"/>
    </source>
</evidence>
<dbReference type="GO" id="GO:0045296">
    <property type="term" value="F:cadherin binding"/>
    <property type="evidence" value="ECO:0007669"/>
    <property type="project" value="TreeGrafter"/>
</dbReference>
<dbReference type="KEGG" id="cvn:111110522"/>
<dbReference type="InterPro" id="IPR002126">
    <property type="entry name" value="Cadherin-like_dom"/>
</dbReference>
<keyword evidence="3" id="KW-0677">Repeat</keyword>
<dbReference type="InterPro" id="IPR020894">
    <property type="entry name" value="Cadherin_CS"/>
</dbReference>
<keyword evidence="5" id="KW-1133">Transmembrane helix</keyword>
<evidence type="ECO:0000256" key="1">
    <source>
        <dbReference type="ARBA" id="ARBA00004370"/>
    </source>
</evidence>
<sequence length="451" mass="49705">MILLVCLLVVLGSNIPIVKAARPRCDRPALGGETVTILENATLNDIVFTYEGSDWDDHVVAFTPRETISSFFFDRKSKNDEYFRVNDTLDFETKNQYVFKNVYATHFARSDIGRLCPPLTVNVLPVNEFTPVFHPSLLVVNVPEGLPEDTTVAILNCTDGDKEPTGSPEGCSQIIIQSGDNVHPRFKITNKQIVTTNNAINYDTGDLTFTLIVVGIDSSTLDPQKTGSMAIIINIDPVNVSMPYFQDLSYSISLPESTPVFKEVFDVNATDRNKRPLGDLAYKITYGNEADTFMICQTTGKMFLKRPLDFESDANLVYYVTVTATDDRLTSTAVVNVTITDVNDNVPICKPTYQDVTIDAKTSIGKTVASINCTDEDAGSVLLYRITSGDCDRFQITPSGDIIVTNVLAAGNTASTFHLKIQISDGFFESIVWVAVNTIKPICCETFKIPD</sequence>
<feature type="domain" description="Cadherin" evidence="9">
    <location>
        <begin position="134"/>
        <end position="245"/>
    </location>
</feature>
<dbReference type="GO" id="GO:0016477">
    <property type="term" value="P:cell migration"/>
    <property type="evidence" value="ECO:0007669"/>
    <property type="project" value="TreeGrafter"/>
</dbReference>
<name>A0A8B8BIJ1_CRAVI</name>
<keyword evidence="6" id="KW-0472">Membrane</keyword>
<keyword evidence="4 7" id="KW-0106">Calcium</keyword>
<evidence type="ECO:0000256" key="4">
    <source>
        <dbReference type="ARBA" id="ARBA00022837"/>
    </source>
</evidence>
<evidence type="ECO:0000256" key="7">
    <source>
        <dbReference type="PROSITE-ProRule" id="PRU00043"/>
    </source>
</evidence>
<keyword evidence="10" id="KW-1185">Reference proteome</keyword>
<dbReference type="AlphaFoldDB" id="A0A8B8BIJ1"/>
<dbReference type="InterPro" id="IPR015919">
    <property type="entry name" value="Cadherin-like_sf"/>
</dbReference>
<comment type="subcellular location">
    <subcellularLocation>
        <location evidence="1">Membrane</location>
    </subcellularLocation>
</comment>
<dbReference type="GO" id="GO:0008013">
    <property type="term" value="F:beta-catenin binding"/>
    <property type="evidence" value="ECO:0007669"/>
    <property type="project" value="TreeGrafter"/>
</dbReference>
<dbReference type="GO" id="GO:0007156">
    <property type="term" value="P:homophilic cell adhesion via plasma membrane adhesion molecules"/>
    <property type="evidence" value="ECO:0007669"/>
    <property type="project" value="InterPro"/>
</dbReference>
<dbReference type="GeneID" id="111110522"/>
<dbReference type="FunFam" id="2.60.40.60:FF:000020">
    <property type="entry name" value="Dachsous cadherin-related 1b"/>
    <property type="match status" value="1"/>
</dbReference>
<dbReference type="OrthoDB" id="6162616at2759"/>
<proteinExistence type="predicted"/>
<dbReference type="CDD" id="cd11304">
    <property type="entry name" value="Cadherin_repeat"/>
    <property type="match status" value="2"/>
</dbReference>
<dbReference type="PROSITE" id="PS50268">
    <property type="entry name" value="CADHERIN_2"/>
    <property type="match status" value="3"/>
</dbReference>
<dbReference type="GO" id="GO:0016342">
    <property type="term" value="C:catenin complex"/>
    <property type="evidence" value="ECO:0007669"/>
    <property type="project" value="TreeGrafter"/>
</dbReference>
<dbReference type="SMART" id="SM00112">
    <property type="entry name" value="CA"/>
    <property type="match status" value="2"/>
</dbReference>
<dbReference type="SUPFAM" id="SSF49313">
    <property type="entry name" value="Cadherin-like"/>
    <property type="match status" value="3"/>
</dbReference>
<evidence type="ECO:0000259" key="9">
    <source>
        <dbReference type="PROSITE" id="PS50268"/>
    </source>
</evidence>
<dbReference type="PROSITE" id="PS00232">
    <property type="entry name" value="CADHERIN_1"/>
    <property type="match status" value="1"/>
</dbReference>
<feature type="domain" description="Cadherin" evidence="9">
    <location>
        <begin position="246"/>
        <end position="353"/>
    </location>
</feature>
<dbReference type="Gene3D" id="2.60.40.60">
    <property type="entry name" value="Cadherins"/>
    <property type="match status" value="3"/>
</dbReference>
<organism evidence="10 11">
    <name type="scientific">Crassostrea virginica</name>
    <name type="common">Eastern oyster</name>
    <dbReference type="NCBI Taxonomy" id="6565"/>
    <lineage>
        <taxon>Eukaryota</taxon>
        <taxon>Metazoa</taxon>
        <taxon>Spiralia</taxon>
        <taxon>Lophotrochozoa</taxon>
        <taxon>Mollusca</taxon>
        <taxon>Bivalvia</taxon>
        <taxon>Autobranchia</taxon>
        <taxon>Pteriomorphia</taxon>
        <taxon>Ostreida</taxon>
        <taxon>Ostreoidea</taxon>
        <taxon>Ostreidae</taxon>
        <taxon>Crassostrea</taxon>
    </lineage>
</organism>
<evidence type="ECO:0000313" key="10">
    <source>
        <dbReference type="Proteomes" id="UP000694844"/>
    </source>
</evidence>
<evidence type="ECO:0000256" key="5">
    <source>
        <dbReference type="ARBA" id="ARBA00022989"/>
    </source>
</evidence>
<dbReference type="PANTHER" id="PTHR24027">
    <property type="entry name" value="CADHERIN-23"/>
    <property type="match status" value="1"/>
</dbReference>
<protein>
    <submittedName>
        <fullName evidence="11">Protocadherin Fat 4-like</fullName>
    </submittedName>
</protein>
<feature type="chain" id="PRO_5034467290" evidence="8">
    <location>
        <begin position="21"/>
        <end position="451"/>
    </location>
</feature>
<evidence type="ECO:0000256" key="3">
    <source>
        <dbReference type="ARBA" id="ARBA00022737"/>
    </source>
</evidence>
<feature type="domain" description="Cadherin" evidence="9">
    <location>
        <begin position="34"/>
        <end position="133"/>
    </location>
</feature>
<evidence type="ECO:0000256" key="6">
    <source>
        <dbReference type="ARBA" id="ARBA00023136"/>
    </source>
</evidence>
<dbReference type="InterPro" id="IPR039808">
    <property type="entry name" value="Cadherin"/>
</dbReference>
<dbReference type="Pfam" id="PF00028">
    <property type="entry name" value="Cadherin"/>
    <property type="match status" value="1"/>
</dbReference>
<dbReference type="RefSeq" id="XP_022302771.1">
    <property type="nucleotide sequence ID" value="XM_022447063.1"/>
</dbReference>
<evidence type="ECO:0000313" key="11">
    <source>
        <dbReference type="RefSeq" id="XP_022302771.1"/>
    </source>
</evidence>
<reference evidence="11" key="1">
    <citation type="submission" date="2025-08" db="UniProtKB">
        <authorList>
            <consortium name="RefSeq"/>
        </authorList>
    </citation>
    <scope>IDENTIFICATION</scope>
    <source>
        <tissue evidence="11">Whole sample</tissue>
    </source>
</reference>
<dbReference type="GO" id="GO:0005509">
    <property type="term" value="F:calcium ion binding"/>
    <property type="evidence" value="ECO:0007669"/>
    <property type="project" value="UniProtKB-UniRule"/>
</dbReference>
<keyword evidence="2" id="KW-0812">Transmembrane</keyword>
<dbReference type="Proteomes" id="UP000694844">
    <property type="component" value="Chromosome 8"/>
</dbReference>
<keyword evidence="8" id="KW-0732">Signal</keyword>
<feature type="signal peptide" evidence="8">
    <location>
        <begin position="1"/>
        <end position="20"/>
    </location>
</feature>
<gene>
    <name evidence="11" type="primary">LOC111110522</name>
</gene>
<dbReference type="PANTHER" id="PTHR24027:SF438">
    <property type="entry name" value="CADHERIN 23"/>
    <property type="match status" value="1"/>
</dbReference>
<dbReference type="PRINTS" id="PR00205">
    <property type="entry name" value="CADHERIN"/>
</dbReference>
<accession>A0A8B8BIJ1</accession>